<dbReference type="EMBL" id="WWCP01000017">
    <property type="protein sequence ID" value="MYM83317.1"/>
    <property type="molecule type" value="Genomic_DNA"/>
</dbReference>
<gene>
    <name evidence="1" type="ORF">GTP44_15285</name>
</gene>
<dbReference type="Proteomes" id="UP000474565">
    <property type="component" value="Unassembled WGS sequence"/>
</dbReference>
<dbReference type="RefSeq" id="WP_161020095.1">
    <property type="nucleotide sequence ID" value="NZ_WWCP01000017.1"/>
</dbReference>
<accession>A0A6L8MJH4</accession>
<name>A0A6L8MJH4_9BURK</name>
<proteinExistence type="predicted"/>
<comment type="caution">
    <text evidence="1">The sequence shown here is derived from an EMBL/GenBank/DDBJ whole genome shotgun (WGS) entry which is preliminary data.</text>
</comment>
<organism evidence="1 2">
    <name type="scientific">Duganella lactea</name>
    <dbReference type="NCBI Taxonomy" id="2692173"/>
    <lineage>
        <taxon>Bacteria</taxon>
        <taxon>Pseudomonadati</taxon>
        <taxon>Pseudomonadota</taxon>
        <taxon>Betaproteobacteria</taxon>
        <taxon>Burkholderiales</taxon>
        <taxon>Oxalobacteraceae</taxon>
        <taxon>Telluria group</taxon>
        <taxon>Duganella</taxon>
    </lineage>
</organism>
<dbReference type="AlphaFoldDB" id="A0A6L8MJH4"/>
<evidence type="ECO:0000313" key="2">
    <source>
        <dbReference type="Proteomes" id="UP000474565"/>
    </source>
</evidence>
<protein>
    <submittedName>
        <fullName evidence="1">Uncharacterized protein</fullName>
    </submittedName>
</protein>
<reference evidence="1 2" key="1">
    <citation type="submission" date="2019-12" db="EMBL/GenBank/DDBJ databases">
        <title>Novel species isolated from a subtropical stream in China.</title>
        <authorList>
            <person name="Lu H."/>
        </authorList>
    </citation>
    <scope>NUCLEOTIDE SEQUENCE [LARGE SCALE GENOMIC DNA]</scope>
    <source>
        <strain evidence="1 2">FT50W</strain>
    </source>
</reference>
<evidence type="ECO:0000313" key="1">
    <source>
        <dbReference type="EMBL" id="MYM83317.1"/>
    </source>
</evidence>
<sequence>MSQIPTGISARRLVDAVQKLERNLSSAGLPHFVARMPVWWLAWYYCRMLDQKIARITRIRGKFDRWGPAIREASPVAQEKREMLDLDHGMRTDIEFTKVTMRDLGSCCEDIDRMFAQLGYESARLKKRQVAFLALLEASCVSATRMQEALTRHDDAVLARLRAEADSATAHAARV</sequence>